<evidence type="ECO:0000313" key="2">
    <source>
        <dbReference type="Proteomes" id="UP001190700"/>
    </source>
</evidence>
<name>A0AAE0L123_9CHLO</name>
<keyword evidence="2" id="KW-1185">Reference proteome</keyword>
<protein>
    <submittedName>
        <fullName evidence="1">Uncharacterized protein</fullName>
    </submittedName>
</protein>
<proteinExistence type="predicted"/>
<comment type="caution">
    <text evidence="1">The sequence shown here is derived from an EMBL/GenBank/DDBJ whole genome shotgun (WGS) entry which is preliminary data.</text>
</comment>
<dbReference type="EMBL" id="LGRX02011989">
    <property type="protein sequence ID" value="KAK3268156.1"/>
    <property type="molecule type" value="Genomic_DNA"/>
</dbReference>
<evidence type="ECO:0000313" key="1">
    <source>
        <dbReference type="EMBL" id="KAK3268156.1"/>
    </source>
</evidence>
<gene>
    <name evidence="1" type="ORF">CYMTET_23326</name>
</gene>
<accession>A0AAE0L123</accession>
<organism evidence="1 2">
    <name type="scientific">Cymbomonas tetramitiformis</name>
    <dbReference type="NCBI Taxonomy" id="36881"/>
    <lineage>
        <taxon>Eukaryota</taxon>
        <taxon>Viridiplantae</taxon>
        <taxon>Chlorophyta</taxon>
        <taxon>Pyramimonadophyceae</taxon>
        <taxon>Pyramimonadales</taxon>
        <taxon>Pyramimonadaceae</taxon>
        <taxon>Cymbomonas</taxon>
    </lineage>
</organism>
<dbReference type="AlphaFoldDB" id="A0AAE0L123"/>
<sequence length="72" mass="7715">MSPPYVTSVAYCIEIGLGFARLDNAPSLSLVSKGRRCAVADSLKLELTIKSVLKISLIANGLPGVYLLHVRD</sequence>
<dbReference type="Proteomes" id="UP001190700">
    <property type="component" value="Unassembled WGS sequence"/>
</dbReference>
<reference evidence="1 2" key="1">
    <citation type="journal article" date="2015" name="Genome Biol. Evol.">
        <title>Comparative Genomics of a Bacterivorous Green Alga Reveals Evolutionary Causalities and Consequences of Phago-Mixotrophic Mode of Nutrition.</title>
        <authorList>
            <person name="Burns J.A."/>
            <person name="Paasch A."/>
            <person name="Narechania A."/>
            <person name="Kim E."/>
        </authorList>
    </citation>
    <scope>NUCLEOTIDE SEQUENCE [LARGE SCALE GENOMIC DNA]</scope>
    <source>
        <strain evidence="1 2">PLY_AMNH</strain>
    </source>
</reference>